<proteinExistence type="predicted"/>
<dbReference type="EMBL" id="MU250537">
    <property type="protein sequence ID" value="KAG7445334.1"/>
    <property type="molecule type" value="Genomic_DNA"/>
</dbReference>
<reference evidence="1" key="1">
    <citation type="submission" date="2020-11" db="EMBL/GenBank/DDBJ databases">
        <title>Adaptations for nitrogen fixation in a non-lichenized fungal sporocarp promotes dispersal by wood-feeding termites.</title>
        <authorList>
            <consortium name="DOE Joint Genome Institute"/>
            <person name="Koch R.A."/>
            <person name="Yoon G."/>
            <person name="Arayal U."/>
            <person name="Lail K."/>
            <person name="Amirebrahimi M."/>
            <person name="Labutti K."/>
            <person name="Lipzen A."/>
            <person name="Riley R."/>
            <person name="Barry K."/>
            <person name="Henrissat B."/>
            <person name="Grigoriev I.V."/>
            <person name="Herr J.R."/>
            <person name="Aime M.C."/>
        </authorList>
    </citation>
    <scope>NUCLEOTIDE SEQUENCE</scope>
    <source>
        <strain evidence="1">MCA 3950</strain>
    </source>
</reference>
<evidence type="ECO:0000313" key="2">
    <source>
        <dbReference type="Proteomes" id="UP000812287"/>
    </source>
</evidence>
<gene>
    <name evidence="1" type="ORF">BT62DRAFT_933180</name>
</gene>
<dbReference type="Proteomes" id="UP000812287">
    <property type="component" value="Unassembled WGS sequence"/>
</dbReference>
<sequence length="260" mass="30301">MSLLSFSPRCCKFGVIIPLRTQTGLPTRYVQTDSSPTLPRKRKEPRPIPRKVVLGEAWTRRLVLFHGDLPQNQETISVFNTLTTYNPFFLLPGSKYVDPFLSKDPNFIKPDNFVLETVAFPSREDIQTVCDYTGSPFPSLAQKPTAFATHSIDAFLEQFLREPERTKMPFMVDHLQKNVIFSATKIIKWVHQEILVAGKRELVSLERLRAAFRIASRVTAGDRLQREIKFREEMWEKVYLPYEQLRKARLKMTLEKRKQK</sequence>
<dbReference type="RefSeq" id="XP_043038834.1">
    <property type="nucleotide sequence ID" value="XM_043186506.1"/>
</dbReference>
<name>A0A9P7VSQ0_9AGAR</name>
<dbReference type="AlphaFoldDB" id="A0A9P7VSQ0"/>
<evidence type="ECO:0000313" key="1">
    <source>
        <dbReference type="EMBL" id="KAG7445334.1"/>
    </source>
</evidence>
<organism evidence="1 2">
    <name type="scientific">Guyanagaster necrorhizus</name>
    <dbReference type="NCBI Taxonomy" id="856835"/>
    <lineage>
        <taxon>Eukaryota</taxon>
        <taxon>Fungi</taxon>
        <taxon>Dikarya</taxon>
        <taxon>Basidiomycota</taxon>
        <taxon>Agaricomycotina</taxon>
        <taxon>Agaricomycetes</taxon>
        <taxon>Agaricomycetidae</taxon>
        <taxon>Agaricales</taxon>
        <taxon>Marasmiineae</taxon>
        <taxon>Physalacriaceae</taxon>
        <taxon>Guyanagaster</taxon>
    </lineage>
</organism>
<protein>
    <submittedName>
        <fullName evidence="1">Uncharacterized protein</fullName>
    </submittedName>
</protein>
<keyword evidence="2" id="KW-1185">Reference proteome</keyword>
<accession>A0A9P7VSQ0</accession>
<dbReference type="GeneID" id="66108803"/>
<comment type="caution">
    <text evidence="1">The sequence shown here is derived from an EMBL/GenBank/DDBJ whole genome shotgun (WGS) entry which is preliminary data.</text>
</comment>
<dbReference type="OrthoDB" id="2865767at2759"/>